<evidence type="ECO:0000256" key="2">
    <source>
        <dbReference type="SAM" id="Phobius"/>
    </source>
</evidence>
<dbReference type="PANTHER" id="PTHR31493:SF1">
    <property type="entry name" value="PROTEIN C19ORF12"/>
    <property type="match status" value="1"/>
</dbReference>
<keyword evidence="2" id="KW-0472">Membrane</keyword>
<protein>
    <submittedName>
        <fullName evidence="3">Uncharacterized protein</fullName>
    </submittedName>
</protein>
<dbReference type="EMBL" id="QDEB01028763">
    <property type="protein sequence ID" value="RZC40112.1"/>
    <property type="molecule type" value="Genomic_DNA"/>
</dbReference>
<sequence>MPLTHRELLEVCEIISSQEQLKVAVRGALKGAAFTGLTALIGGLVAGPVGLAVGSAAGGVVSAMGNRGKYKSVIYVIMYEMTDKEKRSLTNAVKNALRGIDASDIATVLTVLASNHILKSQVINVIKKAVSQNLGL</sequence>
<gene>
    <name evidence="3" type="ORF">BDFB_012545</name>
</gene>
<evidence type="ECO:0000313" key="4">
    <source>
        <dbReference type="Proteomes" id="UP000292052"/>
    </source>
</evidence>
<keyword evidence="2" id="KW-1133">Transmembrane helix</keyword>
<feature type="transmembrane region" description="Helical" evidence="2">
    <location>
        <begin position="39"/>
        <end position="61"/>
    </location>
</feature>
<proteinExistence type="inferred from homology"/>
<dbReference type="OrthoDB" id="5976774at2759"/>
<comment type="caution">
    <text evidence="3">The sequence shown here is derived from an EMBL/GenBank/DDBJ whole genome shotgun (WGS) entry which is preliminary data.</text>
</comment>
<dbReference type="InterPro" id="IPR033369">
    <property type="entry name" value="C19orf12"/>
</dbReference>
<dbReference type="Proteomes" id="UP000292052">
    <property type="component" value="Unassembled WGS sequence"/>
</dbReference>
<evidence type="ECO:0000313" key="3">
    <source>
        <dbReference type="EMBL" id="RZC40112.1"/>
    </source>
</evidence>
<evidence type="ECO:0000256" key="1">
    <source>
        <dbReference type="ARBA" id="ARBA00029457"/>
    </source>
</evidence>
<accession>A0A482W4M9</accession>
<keyword evidence="2" id="KW-0812">Transmembrane</keyword>
<keyword evidence="4" id="KW-1185">Reference proteome</keyword>
<reference evidence="3 4" key="1">
    <citation type="submission" date="2017-03" db="EMBL/GenBank/DDBJ databases">
        <title>Genome of the blue death feigning beetle - Asbolus verrucosus.</title>
        <authorList>
            <person name="Rider S.D."/>
        </authorList>
    </citation>
    <scope>NUCLEOTIDE SEQUENCE [LARGE SCALE GENOMIC DNA]</scope>
    <source>
        <strain evidence="3">Butters</strain>
        <tissue evidence="3">Head and leg muscle</tissue>
    </source>
</reference>
<dbReference type="PANTHER" id="PTHR31493">
    <property type="entry name" value="NAZO FAMILY MEMBER"/>
    <property type="match status" value="1"/>
</dbReference>
<dbReference type="AlphaFoldDB" id="A0A482W4M9"/>
<name>A0A482W4M9_ASBVE</name>
<organism evidence="3 4">
    <name type="scientific">Asbolus verrucosus</name>
    <name type="common">Desert ironclad beetle</name>
    <dbReference type="NCBI Taxonomy" id="1661398"/>
    <lineage>
        <taxon>Eukaryota</taxon>
        <taxon>Metazoa</taxon>
        <taxon>Ecdysozoa</taxon>
        <taxon>Arthropoda</taxon>
        <taxon>Hexapoda</taxon>
        <taxon>Insecta</taxon>
        <taxon>Pterygota</taxon>
        <taxon>Neoptera</taxon>
        <taxon>Endopterygota</taxon>
        <taxon>Coleoptera</taxon>
        <taxon>Polyphaga</taxon>
        <taxon>Cucujiformia</taxon>
        <taxon>Tenebrionidae</taxon>
        <taxon>Pimeliinae</taxon>
        <taxon>Asbolus</taxon>
    </lineage>
</organism>
<comment type="similarity">
    <text evidence="1">Belongs to the C19orf12 family.</text>
</comment>
<dbReference type="Pfam" id="PF20721">
    <property type="entry name" value="C19orf12"/>
    <property type="match status" value="1"/>
</dbReference>